<keyword evidence="3" id="KW-1185">Reference proteome</keyword>
<gene>
    <name evidence="2" type="ORF">C7447_101835</name>
</gene>
<keyword evidence="1" id="KW-1133">Transmembrane helix</keyword>
<feature type="transmembrane region" description="Helical" evidence="1">
    <location>
        <begin position="12"/>
        <end position="32"/>
    </location>
</feature>
<sequence length="300" mass="35262">MRLNAISINLLGQYSLNINIFCYLWEIFLYLFQITITMDIKKLIGQSASIKKQAFIEELENIPISFFEFNNSEISNFSLNNTKTGITADVSPRALNRWIDQGVVIIEESDKGKTRRFNRLESIWIKIAVELRNFGVSLNDLKYIREQLFDYTFEGFNMFKFKILKNILTTPEYIVISEHHQVGFYPYSHYAKLASKGFLLSHINIRFIDYIKEEFPNNSLNTDFGIKDFEEDINKVSLLYYLKTNDFKEIRITLSDGDIRLLNNSSQLKNNSELLEQIQNWNFKAVKIIIDTETEYIIDN</sequence>
<dbReference type="InterPro" id="IPR009061">
    <property type="entry name" value="DNA-bd_dom_put_sf"/>
</dbReference>
<comment type="caution">
    <text evidence="2">The sequence shown here is derived from an EMBL/GenBank/DDBJ whole genome shotgun (WGS) entry which is preliminary data.</text>
</comment>
<keyword evidence="1" id="KW-0812">Transmembrane</keyword>
<evidence type="ECO:0000313" key="2">
    <source>
        <dbReference type="EMBL" id="TYQ00225.1"/>
    </source>
</evidence>
<keyword evidence="1" id="KW-0472">Membrane</keyword>
<dbReference type="EMBL" id="VNIA01000001">
    <property type="protein sequence ID" value="TYQ00225.1"/>
    <property type="molecule type" value="Genomic_DNA"/>
</dbReference>
<dbReference type="SUPFAM" id="SSF46955">
    <property type="entry name" value="Putative DNA-binding domain"/>
    <property type="match status" value="1"/>
</dbReference>
<accession>A0A5S5DWW9</accession>
<proteinExistence type="predicted"/>
<evidence type="ECO:0000313" key="3">
    <source>
        <dbReference type="Proteomes" id="UP000323136"/>
    </source>
</evidence>
<organism evidence="2 3">
    <name type="scientific">Tenacibaculum adriaticum</name>
    <dbReference type="NCBI Taxonomy" id="413713"/>
    <lineage>
        <taxon>Bacteria</taxon>
        <taxon>Pseudomonadati</taxon>
        <taxon>Bacteroidota</taxon>
        <taxon>Flavobacteriia</taxon>
        <taxon>Flavobacteriales</taxon>
        <taxon>Flavobacteriaceae</taxon>
        <taxon>Tenacibaculum</taxon>
    </lineage>
</organism>
<reference evidence="2 3" key="1">
    <citation type="submission" date="2019-07" db="EMBL/GenBank/DDBJ databases">
        <title>Genomic Encyclopedia of Type Strains, Phase IV (KMG-IV): sequencing the most valuable type-strain genomes for metagenomic binning, comparative biology and taxonomic classification.</title>
        <authorList>
            <person name="Goeker M."/>
        </authorList>
    </citation>
    <scope>NUCLEOTIDE SEQUENCE [LARGE SCALE GENOMIC DNA]</scope>
    <source>
        <strain evidence="2 3">DSM 18961</strain>
    </source>
</reference>
<evidence type="ECO:0000256" key="1">
    <source>
        <dbReference type="SAM" id="Phobius"/>
    </source>
</evidence>
<protein>
    <submittedName>
        <fullName evidence="2">Uncharacterized protein</fullName>
    </submittedName>
</protein>
<name>A0A5S5DWW9_9FLAO</name>
<dbReference type="AlphaFoldDB" id="A0A5S5DWW9"/>
<dbReference type="Proteomes" id="UP000323136">
    <property type="component" value="Unassembled WGS sequence"/>
</dbReference>